<feature type="domain" description="DUF58" evidence="1">
    <location>
        <begin position="52"/>
        <end position="260"/>
    </location>
</feature>
<dbReference type="PANTHER" id="PTHR33608">
    <property type="entry name" value="BLL2464 PROTEIN"/>
    <property type="match status" value="1"/>
</dbReference>
<accession>A0A7M1QVG7</accession>
<gene>
    <name evidence="2" type="ORF">INS88_00750</name>
</gene>
<dbReference type="Pfam" id="PF01882">
    <property type="entry name" value="DUF58"/>
    <property type="match status" value="1"/>
</dbReference>
<dbReference type="InterPro" id="IPR002881">
    <property type="entry name" value="DUF58"/>
</dbReference>
<sequence>MRMHKQRSAATRSALVRAKVSLPVIRPASGAFEGRHASLLTGHGHDFVDLVDYTYGADVADIDWKSSARAGHPIIRRFERETDMFTQLVVDTGHEMQAVAPSGETKSEIAMFAADIMGYLAIQRGDRLAVAYGDSAGLTRIPARHGNSHLDFALDSVQERIEDSDGNSQVSGMLEELLRMAQPRALLMVITDEYWPDLPDGKTVRRVRTRHEMIVLRVADMSVAASGVERMVDGDTGSIIPAFLRDDPVLRHDLAEERRRAHQFASDLLRSNGIRHATVESVAQVPQAIVQLLRRSHA</sequence>
<evidence type="ECO:0000313" key="3">
    <source>
        <dbReference type="Proteomes" id="UP000595053"/>
    </source>
</evidence>
<evidence type="ECO:0000313" key="2">
    <source>
        <dbReference type="EMBL" id="QOR45801.1"/>
    </source>
</evidence>
<dbReference type="PANTHER" id="PTHR33608:SF3">
    <property type="entry name" value="SLR2013 PROTEIN"/>
    <property type="match status" value="1"/>
</dbReference>
<evidence type="ECO:0000259" key="1">
    <source>
        <dbReference type="Pfam" id="PF01882"/>
    </source>
</evidence>
<reference evidence="2 3" key="1">
    <citation type="submission" date="2020-10" db="EMBL/GenBank/DDBJ databases">
        <title>Trueperella pecoris sp. nov. isolated from bovine and porcine specimens.</title>
        <authorList>
            <person name="Schoenecker L."/>
            <person name="Schnydrig P."/>
            <person name="Brodard I."/>
            <person name="Thomann A."/>
            <person name="Hemphill A."/>
            <person name="Rodriguez-Campos S."/>
            <person name="Perreten V."/>
            <person name="Jores J."/>
            <person name="Kittl S."/>
        </authorList>
    </citation>
    <scope>NUCLEOTIDE SEQUENCE [LARGE SCALE GENOMIC DNA]</scope>
    <source>
        <strain evidence="2 3">15A0121</strain>
    </source>
</reference>
<organism evidence="2 3">
    <name type="scientific">Trueperella pecoris</name>
    <dbReference type="NCBI Taxonomy" id="2733571"/>
    <lineage>
        <taxon>Bacteria</taxon>
        <taxon>Bacillati</taxon>
        <taxon>Actinomycetota</taxon>
        <taxon>Actinomycetes</taxon>
        <taxon>Actinomycetales</taxon>
        <taxon>Actinomycetaceae</taxon>
        <taxon>Trueperella</taxon>
    </lineage>
</organism>
<dbReference type="AlphaFoldDB" id="A0A7M1QVG7"/>
<dbReference type="EMBL" id="CP063213">
    <property type="protein sequence ID" value="QOR45801.1"/>
    <property type="molecule type" value="Genomic_DNA"/>
</dbReference>
<dbReference type="Proteomes" id="UP000595053">
    <property type="component" value="Chromosome"/>
</dbReference>
<dbReference type="RefSeq" id="WP_197551268.1">
    <property type="nucleotide sequence ID" value="NZ_CP063213.1"/>
</dbReference>
<proteinExistence type="predicted"/>
<keyword evidence="3" id="KW-1185">Reference proteome</keyword>
<protein>
    <submittedName>
        <fullName evidence="2">DUF58 domain-containing protein</fullName>
    </submittedName>
</protein>
<name>A0A7M1QVG7_9ACTO</name>